<feature type="compositionally biased region" description="Polar residues" evidence="1">
    <location>
        <begin position="133"/>
        <end position="143"/>
    </location>
</feature>
<name>A0A0R3PMR6_ANGCS</name>
<evidence type="ECO:0000256" key="1">
    <source>
        <dbReference type="SAM" id="MobiDB-lite"/>
    </source>
</evidence>
<feature type="region of interest" description="Disordered" evidence="1">
    <location>
        <begin position="124"/>
        <end position="168"/>
    </location>
</feature>
<evidence type="ECO:0000313" key="4">
    <source>
        <dbReference type="WBParaSite" id="ACOC_0000622701-mRNA-1"/>
    </source>
</evidence>
<reference evidence="4" key="1">
    <citation type="submission" date="2017-02" db="UniProtKB">
        <authorList>
            <consortium name="WormBaseParasite"/>
        </authorList>
    </citation>
    <scope>IDENTIFICATION</scope>
</reference>
<evidence type="ECO:0000313" key="2">
    <source>
        <dbReference type="EMBL" id="VDM57813.1"/>
    </source>
</evidence>
<sequence length="168" mass="19177">MAKFMRFKKLRIVNYLNPKWWFKSSFPRDSQVEYHHEDQEEYRFDENASNSITNHLEECFTQGMPYNGENPGESREYTSTGEGCSFEENRGLVDGNVKATGTSPDDVGQSELQYQLQDVGLCDRTMPIRDDSGSVSEVPNQNEETGREDAIPVRSDLPISDDVDMGNF</sequence>
<dbReference type="WBParaSite" id="ACOC_0000622701-mRNA-1">
    <property type="protein sequence ID" value="ACOC_0000622701-mRNA-1"/>
    <property type="gene ID" value="ACOC_0000622701"/>
</dbReference>
<gene>
    <name evidence="2" type="ORF">ACOC_LOCUS6228</name>
</gene>
<reference evidence="2 3" key="2">
    <citation type="submission" date="2018-11" db="EMBL/GenBank/DDBJ databases">
        <authorList>
            <consortium name="Pathogen Informatics"/>
        </authorList>
    </citation>
    <scope>NUCLEOTIDE SEQUENCE [LARGE SCALE GENOMIC DNA]</scope>
    <source>
        <strain evidence="2 3">Costa Rica</strain>
    </source>
</reference>
<dbReference type="EMBL" id="UYYA01003929">
    <property type="protein sequence ID" value="VDM57813.1"/>
    <property type="molecule type" value="Genomic_DNA"/>
</dbReference>
<accession>A0A0R3PMR6</accession>
<feature type="region of interest" description="Disordered" evidence="1">
    <location>
        <begin position="89"/>
        <end position="109"/>
    </location>
</feature>
<proteinExistence type="predicted"/>
<feature type="compositionally biased region" description="Acidic residues" evidence="1">
    <location>
        <begin position="159"/>
        <end position="168"/>
    </location>
</feature>
<protein>
    <submittedName>
        <fullName evidence="4">Protein phosphatase inhibitor 2</fullName>
    </submittedName>
</protein>
<keyword evidence="3" id="KW-1185">Reference proteome</keyword>
<dbReference type="AlphaFoldDB" id="A0A0R3PMR6"/>
<evidence type="ECO:0000313" key="3">
    <source>
        <dbReference type="Proteomes" id="UP000267027"/>
    </source>
</evidence>
<dbReference type="Proteomes" id="UP000267027">
    <property type="component" value="Unassembled WGS sequence"/>
</dbReference>
<organism evidence="4">
    <name type="scientific">Angiostrongylus costaricensis</name>
    <name type="common">Nematode worm</name>
    <dbReference type="NCBI Taxonomy" id="334426"/>
    <lineage>
        <taxon>Eukaryota</taxon>
        <taxon>Metazoa</taxon>
        <taxon>Ecdysozoa</taxon>
        <taxon>Nematoda</taxon>
        <taxon>Chromadorea</taxon>
        <taxon>Rhabditida</taxon>
        <taxon>Rhabditina</taxon>
        <taxon>Rhabditomorpha</taxon>
        <taxon>Strongyloidea</taxon>
        <taxon>Metastrongylidae</taxon>
        <taxon>Angiostrongylus</taxon>
    </lineage>
</organism>